<gene>
    <name evidence="1" type="ORF">CFP71_39490</name>
</gene>
<comment type="caution">
    <text evidence="1">The sequence shown here is derived from an EMBL/GenBank/DDBJ whole genome shotgun (WGS) entry which is preliminary data.</text>
</comment>
<dbReference type="OrthoDB" id="3535759at2"/>
<keyword evidence="2" id="KW-1185">Reference proteome</keyword>
<dbReference type="Proteomes" id="UP000215223">
    <property type="component" value="Unassembled WGS sequence"/>
</dbReference>
<organism evidence="1 2">
    <name type="scientific">Amycolatopsis thailandensis</name>
    <dbReference type="NCBI Taxonomy" id="589330"/>
    <lineage>
        <taxon>Bacteria</taxon>
        <taxon>Bacillati</taxon>
        <taxon>Actinomycetota</taxon>
        <taxon>Actinomycetes</taxon>
        <taxon>Pseudonocardiales</taxon>
        <taxon>Pseudonocardiaceae</taxon>
        <taxon>Amycolatopsis</taxon>
    </lineage>
</organism>
<evidence type="ECO:0000313" key="1">
    <source>
        <dbReference type="EMBL" id="OXM44936.1"/>
    </source>
</evidence>
<reference evidence="1 2" key="1">
    <citation type="submission" date="2017-07" db="EMBL/GenBank/DDBJ databases">
        <title>Amycolatopsis thailandensis Genome sequencing and assembly.</title>
        <authorList>
            <person name="Kaur N."/>
            <person name="Mayilraj S."/>
        </authorList>
    </citation>
    <scope>NUCLEOTIDE SEQUENCE [LARGE SCALE GENOMIC DNA]</scope>
    <source>
        <strain evidence="1 2">JCM 16380</strain>
    </source>
</reference>
<evidence type="ECO:0008006" key="3">
    <source>
        <dbReference type="Google" id="ProtNLM"/>
    </source>
</evidence>
<protein>
    <recommendedName>
        <fullName evidence="3">DUF4913 domain-containing protein</fullName>
    </recommendedName>
</protein>
<dbReference type="RefSeq" id="WP_093939003.1">
    <property type="nucleotide sequence ID" value="NZ_NMQT01000174.1"/>
</dbReference>
<evidence type="ECO:0000313" key="2">
    <source>
        <dbReference type="Proteomes" id="UP000215223"/>
    </source>
</evidence>
<name>A0A229RE50_9PSEU</name>
<sequence length="243" mass="26767">MSTSEKKEPEFATTAAVAGLAREVEGLRMTMEAVTPLPQQVEALHELVEPLPEQVTKLAKVVKGLVEQLNEEEPGKKTRPLSWLDLADGEDVDGADEAQTVLTELSLWLSRVYLRYHGAELPECWWWHPDVVEELVCLMRSWLAAYVDRDATVARAADWHDRYRPGVVKRIKAATANCSLENHQDGGSLFLPGPRVPSGTALAPIAGWWGTARTETAPEPDAEVVADARAAEAVRRRSGGGRR</sequence>
<accession>A0A229RE50</accession>
<dbReference type="EMBL" id="NMQT01000174">
    <property type="protein sequence ID" value="OXM44936.1"/>
    <property type="molecule type" value="Genomic_DNA"/>
</dbReference>
<proteinExistence type="predicted"/>
<dbReference type="AlphaFoldDB" id="A0A229RE50"/>